<dbReference type="SUPFAM" id="SSF53335">
    <property type="entry name" value="S-adenosyl-L-methionine-dependent methyltransferases"/>
    <property type="match status" value="1"/>
</dbReference>
<dbReference type="EMBL" id="QJJQ01000024">
    <property type="protein sequence ID" value="PXW80922.1"/>
    <property type="molecule type" value="Genomic_DNA"/>
</dbReference>
<dbReference type="CDD" id="cd02440">
    <property type="entry name" value="AdoMet_MTases"/>
    <property type="match status" value="1"/>
</dbReference>
<comment type="caution">
    <text evidence="3">The sequence shown here is derived from an EMBL/GenBank/DDBJ whole genome shotgun (WGS) entry which is preliminary data.</text>
</comment>
<gene>
    <name evidence="3" type="ORF">DFR56_12430</name>
</gene>
<evidence type="ECO:0000313" key="3">
    <source>
        <dbReference type="EMBL" id="PXW80922.1"/>
    </source>
</evidence>
<dbReference type="Proteomes" id="UP000247978">
    <property type="component" value="Unassembled WGS sequence"/>
</dbReference>
<proteinExistence type="predicted"/>
<reference evidence="3 4" key="1">
    <citation type="submission" date="2018-05" db="EMBL/GenBank/DDBJ databases">
        <title>Genomic Encyclopedia of Type Strains, Phase IV (KMG-IV): sequencing the most valuable type-strain genomes for metagenomic binning, comparative biology and taxonomic classification.</title>
        <authorList>
            <person name="Goeker M."/>
        </authorList>
    </citation>
    <scope>NUCLEOTIDE SEQUENCE [LARGE SCALE GENOMIC DNA]</scope>
    <source>
        <strain evidence="3 4">DSM 28556</strain>
    </source>
</reference>
<keyword evidence="4" id="KW-1185">Reference proteome</keyword>
<dbReference type="PANTHER" id="PTHR43861">
    <property type="entry name" value="TRANS-ACONITATE 2-METHYLTRANSFERASE-RELATED"/>
    <property type="match status" value="1"/>
</dbReference>
<evidence type="ECO:0000259" key="2">
    <source>
        <dbReference type="Pfam" id="PF13649"/>
    </source>
</evidence>
<protein>
    <submittedName>
        <fullName evidence="3">Putative AdoMet-dependent methyltransferase</fullName>
    </submittedName>
</protein>
<dbReference type="Pfam" id="PF13649">
    <property type="entry name" value="Methyltransf_25"/>
    <property type="match status" value="1"/>
</dbReference>
<accession>A0A2V3VGK1</accession>
<dbReference type="AlphaFoldDB" id="A0A2V3VGK1"/>
<dbReference type="InterPro" id="IPR041698">
    <property type="entry name" value="Methyltransf_25"/>
</dbReference>
<dbReference type="InterPro" id="IPR029063">
    <property type="entry name" value="SAM-dependent_MTases_sf"/>
</dbReference>
<keyword evidence="3" id="KW-0489">Methyltransferase</keyword>
<feature type="domain" description="Methyltransferase" evidence="2">
    <location>
        <begin position="51"/>
        <end position="144"/>
    </location>
</feature>
<sequence length="209" mass="23917">MLNSEGFNLWANSYDQTVQLCEEKNEYPFAGYKAVLGYIFNEVMQKSNTNVLDIGFGTGVLTSKLYENNHTITGIDFSSNMVEIAQEKLPTAHMVEWDLTDGIPTFIKNNSYDFIISTYVFHHFNDRKKVALIKSLLGSLSKGGKILIGDVAFTTKKQLETCRKNSIKCWDEAEYYFVDEQLRPLLMEWCQSEFHPKSHCAGVFVITHK</sequence>
<dbReference type="RefSeq" id="WP_242694603.1">
    <property type="nucleotide sequence ID" value="NZ_JADIJL010000005.1"/>
</dbReference>
<name>A0A2V3VGK1_9BACI</name>
<organism evidence="3 4">
    <name type="scientific">Pseudogracilibacillus auburnensis</name>
    <dbReference type="NCBI Taxonomy" id="1494959"/>
    <lineage>
        <taxon>Bacteria</taxon>
        <taxon>Bacillati</taxon>
        <taxon>Bacillota</taxon>
        <taxon>Bacilli</taxon>
        <taxon>Bacillales</taxon>
        <taxon>Bacillaceae</taxon>
        <taxon>Pseudogracilibacillus</taxon>
    </lineage>
</organism>
<keyword evidence="1 3" id="KW-0808">Transferase</keyword>
<dbReference type="GO" id="GO:0008168">
    <property type="term" value="F:methyltransferase activity"/>
    <property type="evidence" value="ECO:0007669"/>
    <property type="project" value="UniProtKB-KW"/>
</dbReference>
<dbReference type="GO" id="GO:0032259">
    <property type="term" value="P:methylation"/>
    <property type="evidence" value="ECO:0007669"/>
    <property type="project" value="UniProtKB-KW"/>
</dbReference>
<evidence type="ECO:0000313" key="4">
    <source>
        <dbReference type="Proteomes" id="UP000247978"/>
    </source>
</evidence>
<dbReference type="Gene3D" id="3.40.50.150">
    <property type="entry name" value="Vaccinia Virus protein VP39"/>
    <property type="match status" value="1"/>
</dbReference>
<evidence type="ECO:0000256" key="1">
    <source>
        <dbReference type="ARBA" id="ARBA00022679"/>
    </source>
</evidence>